<evidence type="ECO:0000313" key="2">
    <source>
        <dbReference type="EMBL" id="MDR7122926.1"/>
    </source>
</evidence>
<reference evidence="2 3" key="1">
    <citation type="submission" date="2023-07" db="EMBL/GenBank/DDBJ databases">
        <title>Sorghum-associated microbial communities from plants grown in Nebraska, USA.</title>
        <authorList>
            <person name="Schachtman D."/>
        </authorList>
    </citation>
    <scope>NUCLEOTIDE SEQUENCE [LARGE SCALE GENOMIC DNA]</scope>
    <source>
        <strain evidence="2 3">4138</strain>
    </source>
</reference>
<feature type="transmembrane region" description="Helical" evidence="1">
    <location>
        <begin position="14"/>
        <end position="35"/>
    </location>
</feature>
<keyword evidence="3" id="KW-1185">Reference proteome</keyword>
<feature type="transmembrane region" description="Helical" evidence="1">
    <location>
        <begin position="47"/>
        <end position="65"/>
    </location>
</feature>
<dbReference type="EMBL" id="JAVDWR010000024">
    <property type="protein sequence ID" value="MDR7122926.1"/>
    <property type="molecule type" value="Genomic_DNA"/>
</dbReference>
<gene>
    <name evidence="2" type="ORF">J2W69_003904</name>
</gene>
<keyword evidence="1" id="KW-0472">Membrane</keyword>
<comment type="caution">
    <text evidence="2">The sequence shown here is derived from an EMBL/GenBank/DDBJ whole genome shotgun (WGS) entry which is preliminary data.</text>
</comment>
<organism evidence="2 3">
    <name type="scientific">Rheinheimera soli</name>
    <dbReference type="NCBI Taxonomy" id="443616"/>
    <lineage>
        <taxon>Bacteria</taxon>
        <taxon>Pseudomonadati</taxon>
        <taxon>Pseudomonadota</taxon>
        <taxon>Gammaproteobacteria</taxon>
        <taxon>Chromatiales</taxon>
        <taxon>Chromatiaceae</taxon>
        <taxon>Rheinheimera</taxon>
    </lineage>
</organism>
<keyword evidence="1" id="KW-0812">Transmembrane</keyword>
<keyword evidence="1" id="KW-1133">Transmembrane helix</keyword>
<evidence type="ECO:0008006" key="4">
    <source>
        <dbReference type="Google" id="ProtNLM"/>
    </source>
</evidence>
<accession>A0ABU1W4M8</accession>
<feature type="transmembrane region" description="Helical" evidence="1">
    <location>
        <begin position="136"/>
        <end position="153"/>
    </location>
</feature>
<evidence type="ECO:0000256" key="1">
    <source>
        <dbReference type="SAM" id="Phobius"/>
    </source>
</evidence>
<dbReference type="Proteomes" id="UP001257909">
    <property type="component" value="Unassembled WGS sequence"/>
</dbReference>
<dbReference type="RefSeq" id="WP_310281574.1">
    <property type="nucleotide sequence ID" value="NZ_JAVDWR010000024.1"/>
</dbReference>
<dbReference type="InterPro" id="IPR021306">
    <property type="entry name" value="DUF2878"/>
</dbReference>
<feature type="transmembrane region" description="Helical" evidence="1">
    <location>
        <begin position="103"/>
        <end position="124"/>
    </location>
</feature>
<feature type="transmembrane region" description="Helical" evidence="1">
    <location>
        <begin position="77"/>
        <end position="96"/>
    </location>
</feature>
<dbReference type="Pfam" id="PF11086">
    <property type="entry name" value="DUF2878"/>
    <property type="match status" value="1"/>
</dbReference>
<protein>
    <recommendedName>
        <fullName evidence="4">DUF2878 domain-containing protein</fullName>
    </recommendedName>
</protein>
<evidence type="ECO:0000313" key="3">
    <source>
        <dbReference type="Proteomes" id="UP001257909"/>
    </source>
</evidence>
<proteinExistence type="predicted"/>
<name>A0ABU1W4M8_9GAMM</name>
<sequence length="159" mass="17845">MTAINWPVLIGFKLSWFALVLFQNLLVIPVLLFVFWSLWRCSQSERLIWLALATLGITLDSVLQYSGVLSFNGAAWLPLWMLVLWLVFSLVVVQVFSVYLQKYWLAALIAAVSGPMAYLGGAALSGQMQVSHTTEAYIALVLCWACFGVLSGWSRRFYA</sequence>